<proteinExistence type="predicted"/>
<reference evidence="1" key="1">
    <citation type="submission" date="2021-01" db="EMBL/GenBank/DDBJ databases">
        <authorList>
            <consortium name="Aspergillus puulaauensis MK2 genome sequencing consortium"/>
            <person name="Kazuki M."/>
            <person name="Futagami T."/>
        </authorList>
    </citation>
    <scope>NUCLEOTIDE SEQUENCE</scope>
    <source>
        <strain evidence="1">MK2</strain>
    </source>
</reference>
<organism evidence="1 2">
    <name type="scientific">Aspergillus puulaauensis</name>
    <dbReference type="NCBI Taxonomy" id="1220207"/>
    <lineage>
        <taxon>Eukaryota</taxon>
        <taxon>Fungi</taxon>
        <taxon>Dikarya</taxon>
        <taxon>Ascomycota</taxon>
        <taxon>Pezizomycotina</taxon>
        <taxon>Eurotiomycetes</taxon>
        <taxon>Eurotiomycetidae</taxon>
        <taxon>Eurotiales</taxon>
        <taxon>Aspergillaceae</taxon>
        <taxon>Aspergillus</taxon>
    </lineage>
</organism>
<dbReference type="Proteomes" id="UP000654913">
    <property type="component" value="Chromosome 3"/>
</dbReference>
<sequence>MLHNRKAAPSDRLADGSTLLHELLRSSSYLQDSRYLYALRDFAFSLIDAGVPVAEKTLDGDSVADEVLLRMSHVHLTRGMPNPVGQLLKRLFLSGSELASLAEVPYLRRLYHIPQPLHGFWYRKTALVQSLCLQNMLGDIQFSPLQMAIVTKSEEGLRESLLRTNDGFSTSPPYTPGFGTLLAWCLGWIPGMMLVLESPLPQNAYSISSCFDVACLNKDIESASLLLDHNPEITLHALRSAVHCRDRAVLKTAISLLAAQRHALQEMALHHLAAEHIRSLELPESGLLDTKTRLVYDALVRQGIKSLPCVFPEVGSVYSALRADIPAAELLYVAELLYAAGFTDLNQRCATGITEIGYMRLYSGSLVSFATMADWMISRGADLYIPSRHGYPAIFYVAGELGSGLGTVSYKCHKKSCLHGSTSSCELGTILSTHVSVVDLISTVLSDGITDDCLCACSGRGCSPLTQLLKAYHNSNRLWMIGHLQEIVSRTLNTDCWKTTVSAIVRYLTFEALEMTHTCHITYTFGVRCLDSEETCEIRDEESAMIVQLDELMVEFDRKYDELDVGIRQFLEGYWHTRMDEVLQEQQGISPDESMKVREIGVILSDADYSSSDDGED</sequence>
<dbReference type="OrthoDB" id="1577640at2759"/>
<reference evidence="1" key="2">
    <citation type="submission" date="2021-02" db="EMBL/GenBank/DDBJ databases">
        <title>Aspergillus puulaauensis MK2 genome sequence.</title>
        <authorList>
            <person name="Futagami T."/>
            <person name="Mori K."/>
            <person name="Kadooka C."/>
            <person name="Tanaka T."/>
        </authorList>
    </citation>
    <scope>NUCLEOTIDE SEQUENCE</scope>
    <source>
        <strain evidence="1">MK2</strain>
    </source>
</reference>
<evidence type="ECO:0000313" key="1">
    <source>
        <dbReference type="EMBL" id="BCS23070.1"/>
    </source>
</evidence>
<dbReference type="GeneID" id="64973075"/>
<evidence type="ECO:0000313" key="2">
    <source>
        <dbReference type="Proteomes" id="UP000654913"/>
    </source>
</evidence>
<keyword evidence="2" id="KW-1185">Reference proteome</keyword>
<dbReference type="RefSeq" id="XP_041555264.1">
    <property type="nucleotide sequence ID" value="XM_041702482.1"/>
</dbReference>
<gene>
    <name evidence="1" type="ORF">APUU_31295A</name>
</gene>
<dbReference type="AlphaFoldDB" id="A0A7R7XKK6"/>
<dbReference type="KEGG" id="apuu:APUU_31295A"/>
<accession>A0A7R7XKK6</accession>
<protein>
    <submittedName>
        <fullName evidence="1">Uncharacterized protein</fullName>
    </submittedName>
</protein>
<dbReference type="EMBL" id="AP024445">
    <property type="protein sequence ID" value="BCS23070.1"/>
    <property type="molecule type" value="Genomic_DNA"/>
</dbReference>
<name>A0A7R7XKK6_9EURO</name>